<dbReference type="SUPFAM" id="SSF50630">
    <property type="entry name" value="Acid proteases"/>
    <property type="match status" value="1"/>
</dbReference>
<accession>A0A8S3T9E2</accession>
<evidence type="ECO:0008006" key="3">
    <source>
        <dbReference type="Google" id="ProtNLM"/>
    </source>
</evidence>
<keyword evidence="2" id="KW-1185">Reference proteome</keyword>
<dbReference type="Gene3D" id="2.40.70.10">
    <property type="entry name" value="Acid Proteases"/>
    <property type="match status" value="1"/>
</dbReference>
<evidence type="ECO:0000313" key="1">
    <source>
        <dbReference type="EMBL" id="CAG2230143.1"/>
    </source>
</evidence>
<dbReference type="CDD" id="cd11304">
    <property type="entry name" value="Cadherin_repeat"/>
    <property type="match status" value="1"/>
</dbReference>
<dbReference type="EMBL" id="CAJPWZ010002050">
    <property type="protein sequence ID" value="CAG2230143.1"/>
    <property type="molecule type" value="Genomic_DNA"/>
</dbReference>
<name>A0A8S3T9E2_MYTED</name>
<comment type="caution">
    <text evidence="1">The sequence shown here is derived from an EMBL/GenBank/DDBJ whole genome shotgun (WGS) entry which is preliminary data.</text>
</comment>
<dbReference type="CDD" id="cd05481">
    <property type="entry name" value="retropepsin_like_LTR_1"/>
    <property type="match status" value="1"/>
</dbReference>
<dbReference type="InterPro" id="IPR021109">
    <property type="entry name" value="Peptidase_aspartic_dom_sf"/>
</dbReference>
<reference evidence="1" key="1">
    <citation type="submission" date="2021-03" db="EMBL/GenBank/DDBJ databases">
        <authorList>
            <person name="Bekaert M."/>
        </authorList>
    </citation>
    <scope>NUCLEOTIDE SEQUENCE</scope>
</reference>
<proteinExistence type="predicted"/>
<dbReference type="Proteomes" id="UP000683360">
    <property type="component" value="Unassembled WGS sequence"/>
</dbReference>
<organism evidence="1 2">
    <name type="scientific">Mytilus edulis</name>
    <name type="common">Blue mussel</name>
    <dbReference type="NCBI Taxonomy" id="6550"/>
    <lineage>
        <taxon>Eukaryota</taxon>
        <taxon>Metazoa</taxon>
        <taxon>Spiralia</taxon>
        <taxon>Lophotrochozoa</taxon>
        <taxon>Mollusca</taxon>
        <taxon>Bivalvia</taxon>
        <taxon>Autobranchia</taxon>
        <taxon>Pteriomorphia</taxon>
        <taxon>Mytilida</taxon>
        <taxon>Mytiloidea</taxon>
        <taxon>Mytilidae</taxon>
        <taxon>Mytilinae</taxon>
        <taxon>Mytilus</taxon>
    </lineage>
</organism>
<protein>
    <recommendedName>
        <fullName evidence="3">Cadherin domain-containing protein</fullName>
    </recommendedName>
</protein>
<sequence>MEVNHVSLEVRNDNLEVRHFDMEVRNINFGVAVLMDHTDFKFDCCGFVSRWVFNAALNGSVDAMVWRKDTGTKYILVGSNTITSDKLEPQIQEEDIANGKRIRVNKDDLIGFESDEELFVATIDNSKLNTDEWTETINVNDVPVNFQLDTGAKCNVLSLNKLKTICSHPIITKQVSPLRSYSGHIIDTVGVINLRCSYKCQDHAVKFHIVDRNVQSVIGAKTCEAMKLLKRIHSITQTSTHTNSSTFIILNNDNGNNGQGSPGKHKNTLTNIVTSMASPSPYEWSSAISSKAECAIQAITIPSQDPSLSGLTDVIKYNDEVFAGDLLSTFTATDGDLEDTNSLTITFNVTTSYFELQNTNEIRVKNAPPIGNYTLRVTVTDPCNKSDTSTTTIAVINRLPVINNLPSNVSISEDIPDNTLIFTINATDTVTDPLTCEKNGGGGIPFSVSAIPSTTTACNDGNDTVDGVLTIIIIPNQAPVIHGLPHIVSFLEDANTNTLLHTINVTDFEGDVISCYLVPTSTIFNISLVQPLNNGLYAYCLTNKKMNTIQI</sequence>
<evidence type="ECO:0000313" key="2">
    <source>
        <dbReference type="Proteomes" id="UP000683360"/>
    </source>
</evidence>
<dbReference type="Gene3D" id="2.60.40.60">
    <property type="entry name" value="Cadherins"/>
    <property type="match status" value="1"/>
</dbReference>
<gene>
    <name evidence="1" type="ORF">MEDL_42991</name>
</gene>
<dbReference type="AlphaFoldDB" id="A0A8S3T9E2"/>